<proteinExistence type="predicted"/>
<keyword evidence="1" id="KW-0433">Leucine-rich repeat</keyword>
<comment type="caution">
    <text evidence="10">The sequence shown here is derived from an EMBL/GenBank/DDBJ whole genome shotgun (WGS) entry which is preliminary data.</text>
</comment>
<evidence type="ECO:0000256" key="1">
    <source>
        <dbReference type="ARBA" id="ARBA00022614"/>
    </source>
</evidence>
<dbReference type="InterPro" id="IPR056789">
    <property type="entry name" value="LRR_R13L1-DRL21"/>
</dbReference>
<dbReference type="SUPFAM" id="SSF52058">
    <property type="entry name" value="L domain-like"/>
    <property type="match status" value="2"/>
</dbReference>
<protein>
    <recommendedName>
        <fullName evidence="12">Disease resistance RPP13-like protein</fullName>
    </recommendedName>
</protein>
<organism evidence="10 11">
    <name type="scientific">Arachis hypogaea</name>
    <name type="common">Peanut</name>
    <dbReference type="NCBI Taxonomy" id="3818"/>
    <lineage>
        <taxon>Eukaryota</taxon>
        <taxon>Viridiplantae</taxon>
        <taxon>Streptophyta</taxon>
        <taxon>Embryophyta</taxon>
        <taxon>Tracheophyta</taxon>
        <taxon>Spermatophyta</taxon>
        <taxon>Magnoliopsida</taxon>
        <taxon>eudicotyledons</taxon>
        <taxon>Gunneridae</taxon>
        <taxon>Pentapetalae</taxon>
        <taxon>rosids</taxon>
        <taxon>fabids</taxon>
        <taxon>Fabales</taxon>
        <taxon>Fabaceae</taxon>
        <taxon>Papilionoideae</taxon>
        <taxon>50 kb inversion clade</taxon>
        <taxon>dalbergioids sensu lato</taxon>
        <taxon>Dalbergieae</taxon>
        <taxon>Pterocarpus clade</taxon>
        <taxon>Arachis</taxon>
    </lineage>
</organism>
<dbReference type="Pfam" id="PF00931">
    <property type="entry name" value="NB-ARC"/>
    <property type="match status" value="1"/>
</dbReference>
<evidence type="ECO:0000259" key="7">
    <source>
        <dbReference type="Pfam" id="PF18052"/>
    </source>
</evidence>
<evidence type="ECO:0000256" key="3">
    <source>
        <dbReference type="ARBA" id="ARBA00022741"/>
    </source>
</evidence>
<dbReference type="Gene3D" id="1.10.8.430">
    <property type="entry name" value="Helical domain of apoptotic protease-activating factors"/>
    <property type="match status" value="1"/>
</dbReference>
<evidence type="ECO:0000259" key="6">
    <source>
        <dbReference type="Pfam" id="PF00931"/>
    </source>
</evidence>
<feature type="domain" description="Disease resistance N-terminal" evidence="7">
    <location>
        <begin position="39"/>
        <end position="98"/>
    </location>
</feature>
<keyword evidence="5" id="KW-0067">ATP-binding</keyword>
<evidence type="ECO:0000256" key="5">
    <source>
        <dbReference type="ARBA" id="ARBA00022840"/>
    </source>
</evidence>
<dbReference type="InterPro" id="IPR036388">
    <property type="entry name" value="WH-like_DNA-bd_sf"/>
</dbReference>
<sequence>MAGAVIGGAFLSGFINVVFDRFLSVEAANLVLGEKLGPDLVERLQTALLEAEALVLDAEQKQLGNEPVRKWLHSLRDAVYKADDLLDSVFTKAATRKEVPVSTFLPRFIMNYKDREMIIEIKRVVRRIEDLEKCKESLGLEKIPTRSSSSWRTPSTSLVRENVYGREDDQVALIKMLYDNNQHQLSVISVVGIGGVGKTTLAQCVYNNAELMKRFDLKAWICVSENFDIVEITKNVIKEISRDASCLENFNSLQLALKGLLSKKKFFIVLDDVWSNDGHEWSNFIIPFQYGAMGSTIFITTRRENVGSIVQNYRPYFLNGLSDEYCWSVFADNASFPKISNGSSELEGIGRKIVKKCDGLPLAAETLGRLLRTKHDVKEWSKILMSNIWGFSVTDSKIIPALFISYFHLPAYLKRCFVYCSLYPKGNQFDKDELVLLWMAEDLLPPAKRGETLVEIGRECFDDLASKLFFKQVQDNGGYFVMHDLLHDLAKFLAGDFFCCLEEHGEEEEIRTMTHHLSYRSLRHTMPKYFCSIDKAKSLRTFLHINHLPRTRDVLSKFKYLRVLSFHKLDVLPDLIGELIHLRYLDLSWTHIRVLPESLCNLYNLQTLKLQNCLNLTMLPNGMHNLVKLQHLDIRRTPLEEMPREMGKLKYLQHLNCFVVGKQEDNGIKELGGLSNLHEALEILKLENVTSSSEAMAARISDKIHIDELSLRWSLDGDVVSNTQVERNILENLHPHYGLKKLIIEGYRGTMFPNWIGHCLYHNITSVSLVSCNNCCMLPSLGQLQSLRSLDIEGFGQLDSIGIEFYKNRDNDSLCIAPFPSLEFLKFCNMPCLEVWHSFDSYAFPQLKKLQLQNCPLLKERLDITGCQRFVSPLSGVLEIHTLHIYETTEGSQELLFDMKNLLIRGCHPEVESMSKAMSINHLAFLKVMHIFNYSSAVALPSNHFPKSLARLRIDNCSKVEFPKQQQQQYDLVELVIENSCDSLTSFSLELFPKLELLQIRKCASMESLSMSLSQHTALHRLVISKCPNFVSFPGEGLAMPNLAYFVVMKCYKLKSLPCHMNVLLPSLEFLNIYGCPGIQAFPEGGLPPNLKKLYVGGCDMQLSSLSSMGNFEALTRLNIEGAGCDSIKSFPQVGSLPRLPSLNRLGLHHFHNLETLECNELLHLNFLQQLIIEECPKLENMTGKKLPSSLLQLQIDYCPLLLQLCEMKDPKVWAKISHIPIIEVNGKQIL</sequence>
<keyword evidence="4" id="KW-0611">Plant defense</keyword>
<dbReference type="Proteomes" id="UP000289738">
    <property type="component" value="Chromosome B02"/>
</dbReference>
<accession>A0A445AGG8</accession>
<dbReference type="GO" id="GO:0005524">
    <property type="term" value="F:ATP binding"/>
    <property type="evidence" value="ECO:0007669"/>
    <property type="project" value="UniProtKB-KW"/>
</dbReference>
<evidence type="ECO:0000259" key="9">
    <source>
        <dbReference type="Pfam" id="PF25019"/>
    </source>
</evidence>
<evidence type="ECO:0000313" key="10">
    <source>
        <dbReference type="EMBL" id="RYR25529.1"/>
    </source>
</evidence>
<dbReference type="GO" id="GO:0043531">
    <property type="term" value="F:ADP binding"/>
    <property type="evidence" value="ECO:0007669"/>
    <property type="project" value="InterPro"/>
</dbReference>
<dbReference type="InterPro" id="IPR003591">
    <property type="entry name" value="Leu-rich_rpt_typical-subtyp"/>
</dbReference>
<dbReference type="EMBL" id="SDMP01000012">
    <property type="protein sequence ID" value="RYR25529.1"/>
    <property type="molecule type" value="Genomic_DNA"/>
</dbReference>
<dbReference type="SMART" id="SM00369">
    <property type="entry name" value="LRR_TYP"/>
    <property type="match status" value="2"/>
</dbReference>
<evidence type="ECO:0008006" key="12">
    <source>
        <dbReference type="Google" id="ProtNLM"/>
    </source>
</evidence>
<name>A0A445AGG8_ARAHY</name>
<dbReference type="InterPro" id="IPR042197">
    <property type="entry name" value="Apaf_helical"/>
</dbReference>
<dbReference type="Gene3D" id="3.80.10.10">
    <property type="entry name" value="Ribonuclease Inhibitor"/>
    <property type="match status" value="3"/>
</dbReference>
<reference evidence="10 11" key="1">
    <citation type="submission" date="2019-01" db="EMBL/GenBank/DDBJ databases">
        <title>Sequencing of cultivated peanut Arachis hypogaea provides insights into genome evolution and oil improvement.</title>
        <authorList>
            <person name="Chen X."/>
        </authorList>
    </citation>
    <scope>NUCLEOTIDE SEQUENCE [LARGE SCALE GENOMIC DNA]</scope>
    <source>
        <strain evidence="11">cv. Fuhuasheng</strain>
        <tissue evidence="10">Leaves</tissue>
    </source>
</reference>
<feature type="domain" description="Disease resistance protein winged helix" evidence="8">
    <location>
        <begin position="422"/>
        <end position="490"/>
    </location>
</feature>
<evidence type="ECO:0000259" key="8">
    <source>
        <dbReference type="Pfam" id="PF23559"/>
    </source>
</evidence>
<keyword evidence="2" id="KW-0677">Repeat</keyword>
<dbReference type="AlphaFoldDB" id="A0A445AGG8"/>
<keyword evidence="3" id="KW-0547">Nucleotide-binding</keyword>
<dbReference type="InterPro" id="IPR027417">
    <property type="entry name" value="P-loop_NTPase"/>
</dbReference>
<dbReference type="InterPro" id="IPR002182">
    <property type="entry name" value="NB-ARC"/>
</dbReference>
<dbReference type="Pfam" id="PF18052">
    <property type="entry name" value="Rx_N"/>
    <property type="match status" value="1"/>
</dbReference>
<dbReference type="PANTHER" id="PTHR36766:SF51">
    <property type="entry name" value="DISEASE RESISTANCE RPP13-LIKE PROTEIN 1"/>
    <property type="match status" value="1"/>
</dbReference>
<evidence type="ECO:0000313" key="11">
    <source>
        <dbReference type="Proteomes" id="UP000289738"/>
    </source>
</evidence>
<dbReference type="InterPro" id="IPR041118">
    <property type="entry name" value="Rx_N"/>
</dbReference>
<feature type="domain" description="NB-ARC" evidence="6">
    <location>
        <begin position="169"/>
        <end position="333"/>
    </location>
</feature>
<dbReference type="InterPro" id="IPR058922">
    <property type="entry name" value="WHD_DRP"/>
</dbReference>
<dbReference type="Gene3D" id="3.40.50.300">
    <property type="entry name" value="P-loop containing nucleotide triphosphate hydrolases"/>
    <property type="match status" value="1"/>
</dbReference>
<feature type="domain" description="R13L1/DRL21-like LRR repeat region" evidence="9">
    <location>
        <begin position="668"/>
        <end position="794"/>
    </location>
</feature>
<evidence type="ECO:0000256" key="2">
    <source>
        <dbReference type="ARBA" id="ARBA00022737"/>
    </source>
</evidence>
<dbReference type="InterPro" id="IPR032675">
    <property type="entry name" value="LRR_dom_sf"/>
</dbReference>
<dbReference type="Gene3D" id="1.10.10.10">
    <property type="entry name" value="Winged helix-like DNA-binding domain superfamily/Winged helix DNA-binding domain"/>
    <property type="match status" value="1"/>
</dbReference>
<dbReference type="SUPFAM" id="SSF52540">
    <property type="entry name" value="P-loop containing nucleoside triphosphate hydrolases"/>
    <property type="match status" value="1"/>
</dbReference>
<gene>
    <name evidence="10" type="ORF">Ahy_B02g059327</name>
</gene>
<evidence type="ECO:0000256" key="4">
    <source>
        <dbReference type="ARBA" id="ARBA00022821"/>
    </source>
</evidence>
<dbReference type="FunFam" id="3.40.50.300:FF:001091">
    <property type="entry name" value="Probable disease resistance protein At1g61300"/>
    <property type="match status" value="1"/>
</dbReference>
<dbReference type="GO" id="GO:0006952">
    <property type="term" value="P:defense response"/>
    <property type="evidence" value="ECO:0007669"/>
    <property type="project" value="UniProtKB-KW"/>
</dbReference>
<dbReference type="Pfam" id="PF25019">
    <property type="entry name" value="LRR_R13L1-DRL21"/>
    <property type="match status" value="1"/>
</dbReference>
<dbReference type="PANTHER" id="PTHR36766">
    <property type="entry name" value="PLANT BROAD-SPECTRUM MILDEW RESISTANCE PROTEIN RPW8"/>
    <property type="match status" value="1"/>
</dbReference>
<dbReference type="PRINTS" id="PR00364">
    <property type="entry name" value="DISEASERSIST"/>
</dbReference>
<keyword evidence="11" id="KW-1185">Reference proteome</keyword>
<dbReference type="Gene3D" id="1.20.5.4130">
    <property type="match status" value="1"/>
</dbReference>
<dbReference type="GO" id="GO:0051707">
    <property type="term" value="P:response to other organism"/>
    <property type="evidence" value="ECO:0007669"/>
    <property type="project" value="UniProtKB-ARBA"/>
</dbReference>
<dbReference type="Pfam" id="PF23559">
    <property type="entry name" value="WHD_DRP"/>
    <property type="match status" value="1"/>
</dbReference>